<dbReference type="GO" id="GO:0016740">
    <property type="term" value="F:transferase activity"/>
    <property type="evidence" value="ECO:0007669"/>
    <property type="project" value="UniProtKB-KW"/>
</dbReference>
<dbReference type="InterPro" id="IPR023606">
    <property type="entry name" value="CoA-Trfase_III_dom_1_sf"/>
</dbReference>
<dbReference type="InterPro" id="IPR050509">
    <property type="entry name" value="CoA-transferase_III"/>
</dbReference>
<keyword evidence="3" id="KW-1185">Reference proteome</keyword>
<dbReference type="PANTHER" id="PTHR48228:SF6">
    <property type="entry name" value="L-CARNITINE COA-TRANSFERASE"/>
    <property type="match status" value="1"/>
</dbReference>
<protein>
    <submittedName>
        <fullName evidence="2">CoA transferase</fullName>
    </submittedName>
</protein>
<evidence type="ECO:0000313" key="2">
    <source>
        <dbReference type="EMBL" id="MCK0209946.1"/>
    </source>
</evidence>
<reference evidence="3" key="2">
    <citation type="submission" date="2023-07" db="EMBL/GenBank/DDBJ databases">
        <title>Ancylobacter moscoviensis sp. nov., facultatively methylotrophic bacteria from activated sludge and the reclassification of Starkeya novella (Starkey 1934) Kelly et al. 2000 as Ancylobacter novellus comb. nov., Starkeya koreensis Im et al. 2006 as Ancylobacter koreensis comb.nov., Angulomicrobium tetraedrale Vasil'eva et al. 1986 as Ancylobacter tetraedralis comb. nov., Angulomicrobium amanitiforme Fritz et al. 2004 as Ancylobacter amanitiformis comb. nov. and Methylorhabdus multivorans Doronina et al. 1996 as Ancylobacter multivorans comb. nov. and emended description of the genus Ancylobacter.</title>
        <authorList>
            <person name="Doronina N."/>
            <person name="Chemodurova A."/>
            <person name="Grouzdev D."/>
            <person name="Koziaeva V."/>
            <person name="Shi W."/>
            <person name="Wu L."/>
            <person name="Kaparullina E."/>
        </authorList>
    </citation>
    <scope>NUCLEOTIDE SEQUENCE [LARGE SCALE GENOMIC DNA]</scope>
    <source>
        <strain evidence="3">Jip08</strain>
    </source>
</reference>
<evidence type="ECO:0000313" key="3">
    <source>
        <dbReference type="Proteomes" id="UP001202867"/>
    </source>
</evidence>
<sequence>MNRFTRPPFRGPLSGLKVIELGSDISLAFGARLLADLGAEVIKVEAPAGDPLRREAPLTPGGESALFAYLNRGKALVSIDGGTADGWQLLGDLAGQSDLVLSTDDAVRGAEPDWAQRPATLVVSAQGLSGPSTGRPTSSFIQQHASGFAFHQASPVTDPEATPPVGCADWEGDMAGGLVVAIAALWALEAAAGARPGPLVDLSHEDLLVYMLVEPFADWQAGMDVTDRRRDPAKGLTIAGGLVWYLPCADGAVMVSPREDHQWARWCEVMGSPDWTRDAELCGDRVVRTNNAAKLQELMARWSVTQRNRDVVEAAKQARVACFPVSTPRDLIENVQLRSRRFFDDIRFTDGTVLPMPSLPFRFVSQRGEELARGGETPAPGRPDDGRDLLATLLAARDGSAERSAVGGL</sequence>
<dbReference type="Pfam" id="PF02515">
    <property type="entry name" value="CoA_transf_3"/>
    <property type="match status" value="1"/>
</dbReference>
<dbReference type="EMBL" id="JALKCG010000010">
    <property type="protein sequence ID" value="MCK0209946.1"/>
    <property type="molecule type" value="Genomic_DNA"/>
</dbReference>
<dbReference type="Gene3D" id="3.40.50.10540">
    <property type="entry name" value="Crotonobetainyl-coa:carnitine coa-transferase, domain 1"/>
    <property type="match status" value="1"/>
</dbReference>
<dbReference type="InterPro" id="IPR044855">
    <property type="entry name" value="CoA-Trfase_III_dom3_sf"/>
</dbReference>
<accession>A0ABT0DRN4</accession>
<gene>
    <name evidence="2" type="ORF">MWN33_18090</name>
</gene>
<comment type="caution">
    <text evidence="2">The sequence shown here is derived from an EMBL/GenBank/DDBJ whole genome shotgun (WGS) entry which is preliminary data.</text>
</comment>
<dbReference type="Proteomes" id="UP001202867">
    <property type="component" value="Unassembled WGS sequence"/>
</dbReference>
<organism evidence="2 3">
    <name type="scientific">Ancylobacter koreensis</name>
    <dbReference type="NCBI Taxonomy" id="266121"/>
    <lineage>
        <taxon>Bacteria</taxon>
        <taxon>Pseudomonadati</taxon>
        <taxon>Pseudomonadota</taxon>
        <taxon>Alphaproteobacteria</taxon>
        <taxon>Hyphomicrobiales</taxon>
        <taxon>Xanthobacteraceae</taxon>
        <taxon>Ancylobacter</taxon>
    </lineage>
</organism>
<dbReference type="InterPro" id="IPR003673">
    <property type="entry name" value="CoA-Trfase_fam_III"/>
</dbReference>
<proteinExistence type="predicted"/>
<dbReference type="RefSeq" id="WP_247202454.1">
    <property type="nucleotide sequence ID" value="NZ_JALKCG010000010.1"/>
</dbReference>
<dbReference type="PANTHER" id="PTHR48228">
    <property type="entry name" value="SUCCINYL-COA--D-CITRAMALATE COA-TRANSFERASE"/>
    <property type="match status" value="1"/>
</dbReference>
<keyword evidence="1 2" id="KW-0808">Transferase</keyword>
<name>A0ABT0DRN4_9HYPH</name>
<evidence type="ECO:0000256" key="1">
    <source>
        <dbReference type="ARBA" id="ARBA00022679"/>
    </source>
</evidence>
<dbReference type="SUPFAM" id="SSF89796">
    <property type="entry name" value="CoA-transferase family III (CaiB/BaiF)"/>
    <property type="match status" value="1"/>
</dbReference>
<reference evidence="2 3" key="1">
    <citation type="submission" date="2022-04" db="EMBL/GenBank/DDBJ databases">
        <authorList>
            <person name="Grouzdev D.S."/>
            <person name="Pantiukh K.S."/>
            <person name="Krutkina M.S."/>
        </authorList>
    </citation>
    <scope>NUCLEOTIDE SEQUENCE [LARGE SCALE GENOMIC DNA]</scope>
    <source>
        <strain evidence="2 3">Jip08</strain>
    </source>
</reference>
<dbReference type="Gene3D" id="3.30.1540.10">
    <property type="entry name" value="formyl-coa transferase, domain 3"/>
    <property type="match status" value="1"/>
</dbReference>